<dbReference type="InterPro" id="IPR003439">
    <property type="entry name" value="ABC_transporter-like_ATP-bd"/>
</dbReference>
<dbReference type="PANTHER" id="PTHR43394">
    <property type="entry name" value="ATP-DEPENDENT PERMEASE MDL1, MITOCHONDRIAL"/>
    <property type="match status" value="1"/>
</dbReference>
<feature type="transmembrane region" description="Helical" evidence="8">
    <location>
        <begin position="129"/>
        <end position="151"/>
    </location>
</feature>
<dbReference type="SUPFAM" id="SSF90123">
    <property type="entry name" value="ABC transporter transmembrane region"/>
    <property type="match status" value="1"/>
</dbReference>
<keyword evidence="3" id="KW-0547">Nucleotide-binding</keyword>
<dbReference type="GO" id="GO:0005886">
    <property type="term" value="C:plasma membrane"/>
    <property type="evidence" value="ECO:0007669"/>
    <property type="project" value="UniProtKB-SubCell"/>
</dbReference>
<evidence type="ECO:0000256" key="7">
    <source>
        <dbReference type="SAM" id="MobiDB-lite"/>
    </source>
</evidence>
<dbReference type="InterPro" id="IPR011527">
    <property type="entry name" value="ABC1_TM_dom"/>
</dbReference>
<keyword evidence="4" id="KW-0067">ATP-binding</keyword>
<dbReference type="GO" id="GO:0016887">
    <property type="term" value="F:ATP hydrolysis activity"/>
    <property type="evidence" value="ECO:0007669"/>
    <property type="project" value="InterPro"/>
</dbReference>
<feature type="domain" description="ABC transmembrane type-1" evidence="10">
    <location>
        <begin position="19"/>
        <end position="302"/>
    </location>
</feature>
<dbReference type="InterPro" id="IPR027417">
    <property type="entry name" value="P-loop_NTPase"/>
</dbReference>
<feature type="region of interest" description="Disordered" evidence="7">
    <location>
        <begin position="551"/>
        <end position="587"/>
    </location>
</feature>
<reference evidence="11 12" key="1">
    <citation type="submission" date="2020-08" db="EMBL/GenBank/DDBJ databases">
        <title>Sequencing the genomes of 1000 actinobacteria strains.</title>
        <authorList>
            <person name="Klenk H.-P."/>
        </authorList>
    </citation>
    <scope>NUCLEOTIDE SEQUENCE [LARGE SCALE GENOMIC DNA]</scope>
    <source>
        <strain evidence="11 12">DSM 17294</strain>
    </source>
</reference>
<evidence type="ECO:0000256" key="6">
    <source>
        <dbReference type="ARBA" id="ARBA00023136"/>
    </source>
</evidence>
<name>A0A841DQ26_9ACTN</name>
<comment type="caution">
    <text evidence="11">The sequence shown here is derived from an EMBL/GenBank/DDBJ whole genome shotgun (WGS) entry which is preliminary data.</text>
</comment>
<proteinExistence type="predicted"/>
<dbReference type="PROSITE" id="PS50893">
    <property type="entry name" value="ABC_TRANSPORTER_2"/>
    <property type="match status" value="1"/>
</dbReference>
<organism evidence="11 12">
    <name type="scientific">Kribbella solani</name>
    <dbReference type="NCBI Taxonomy" id="236067"/>
    <lineage>
        <taxon>Bacteria</taxon>
        <taxon>Bacillati</taxon>
        <taxon>Actinomycetota</taxon>
        <taxon>Actinomycetes</taxon>
        <taxon>Propionibacteriales</taxon>
        <taxon>Kribbellaceae</taxon>
        <taxon>Kribbella</taxon>
    </lineage>
</organism>
<comment type="subcellular location">
    <subcellularLocation>
        <location evidence="1">Cell membrane</location>
        <topology evidence="1">Multi-pass membrane protein</topology>
    </subcellularLocation>
</comment>
<dbReference type="NCBIfam" id="TIGR02868">
    <property type="entry name" value="CydC"/>
    <property type="match status" value="1"/>
</dbReference>
<dbReference type="GO" id="GO:0005524">
    <property type="term" value="F:ATP binding"/>
    <property type="evidence" value="ECO:0007669"/>
    <property type="project" value="UniProtKB-KW"/>
</dbReference>
<evidence type="ECO:0000256" key="3">
    <source>
        <dbReference type="ARBA" id="ARBA00022741"/>
    </source>
</evidence>
<keyword evidence="2 8" id="KW-0812">Transmembrane</keyword>
<dbReference type="InterPro" id="IPR003593">
    <property type="entry name" value="AAA+_ATPase"/>
</dbReference>
<evidence type="ECO:0000313" key="11">
    <source>
        <dbReference type="EMBL" id="MBB5978487.1"/>
    </source>
</evidence>
<dbReference type="EMBL" id="JACHNF010000001">
    <property type="protein sequence ID" value="MBB5978487.1"/>
    <property type="molecule type" value="Genomic_DNA"/>
</dbReference>
<dbReference type="Pfam" id="PF00664">
    <property type="entry name" value="ABC_membrane"/>
    <property type="match status" value="1"/>
</dbReference>
<dbReference type="GO" id="GO:0034775">
    <property type="term" value="P:glutathione transmembrane transport"/>
    <property type="evidence" value="ECO:0007669"/>
    <property type="project" value="InterPro"/>
</dbReference>
<keyword evidence="5 8" id="KW-1133">Transmembrane helix</keyword>
<dbReference type="AlphaFoldDB" id="A0A841DQ26"/>
<dbReference type="SUPFAM" id="SSF52540">
    <property type="entry name" value="P-loop containing nucleoside triphosphate hydrolases"/>
    <property type="match status" value="1"/>
</dbReference>
<evidence type="ECO:0000259" key="10">
    <source>
        <dbReference type="PROSITE" id="PS50929"/>
    </source>
</evidence>
<dbReference type="Proteomes" id="UP000558997">
    <property type="component" value="Unassembled WGS sequence"/>
</dbReference>
<evidence type="ECO:0000256" key="8">
    <source>
        <dbReference type="SAM" id="Phobius"/>
    </source>
</evidence>
<dbReference type="PROSITE" id="PS00211">
    <property type="entry name" value="ABC_TRANSPORTER_1"/>
    <property type="match status" value="1"/>
</dbReference>
<feature type="transmembrane region" description="Helical" evidence="8">
    <location>
        <begin position="157"/>
        <end position="180"/>
    </location>
</feature>
<dbReference type="Pfam" id="PF00005">
    <property type="entry name" value="ABC_tran"/>
    <property type="match status" value="1"/>
</dbReference>
<keyword evidence="6 8" id="KW-0472">Membrane</keyword>
<evidence type="ECO:0000259" key="9">
    <source>
        <dbReference type="PROSITE" id="PS50893"/>
    </source>
</evidence>
<dbReference type="GO" id="GO:0045454">
    <property type="term" value="P:cell redox homeostasis"/>
    <property type="evidence" value="ECO:0007669"/>
    <property type="project" value="InterPro"/>
</dbReference>
<evidence type="ECO:0000256" key="5">
    <source>
        <dbReference type="ARBA" id="ARBA00022989"/>
    </source>
</evidence>
<sequence>MSTFRWLTSVVRPELRRLAAAALLGALAMACSIGLMATSAWLISRAAQHPPVLYLTVAIVAVRAFGIGRGALRYAERLVGHDAAFRVLGRTRVRAWIDLDRAAPAGLGGTRAGDLLTRVTRDVDAIQDLLVRALLPLAVSLLTGIAAVALLTALLPAAGAVLLIGLAVAGLGAPVAALLLPARAEHRFASVRSQLTTDVHELLTGLPDLTAYGATDQRLGQIRRQDARLTGILRRSAFSDGVGAAVANAALACTVTGEILVGVAAVRDGRLAGVVLAVLVLTPLAAFELVTPLPAAATHLVRGWQAAGRLHALAGLPAPSVAWGTDPVPAQALSATAGALSASRLIVRWPGAAAPAVTGADLDLRPGRRVGLIGPSGSGKSTLAAALMGFLTPEAGQVTFCGTGLAGLDEAAYRRLVVLCGQDDHVFDATLRENLRIGRPNATDGELFDALDRVRLGAWVRRQPGGLGTTVGERGARLSGGERQRLVLARALLADPAVLILDEPTAHLDGPTADDLIHDITRATEGRATLLITHRHRDLEAVDDIVGLSEENPCTNSPESPCPPRKPPISTRTGAPPTISPWARSTC</sequence>
<keyword evidence="12" id="KW-1185">Reference proteome</keyword>
<evidence type="ECO:0000256" key="2">
    <source>
        <dbReference type="ARBA" id="ARBA00022692"/>
    </source>
</evidence>
<accession>A0A841DQ26</accession>
<protein>
    <submittedName>
        <fullName evidence="11">Thiol reductant ABC exporter CydC subunit</fullName>
    </submittedName>
</protein>
<dbReference type="InterPro" id="IPR017871">
    <property type="entry name" value="ABC_transporter-like_CS"/>
</dbReference>
<dbReference type="Gene3D" id="3.40.50.300">
    <property type="entry name" value="P-loop containing nucleotide triphosphate hydrolases"/>
    <property type="match status" value="1"/>
</dbReference>
<feature type="transmembrane region" description="Helical" evidence="8">
    <location>
        <begin position="271"/>
        <end position="290"/>
    </location>
</feature>
<gene>
    <name evidence="11" type="ORF">HDA44_001828</name>
</gene>
<dbReference type="GO" id="GO:0015421">
    <property type="term" value="F:ABC-type oligopeptide transporter activity"/>
    <property type="evidence" value="ECO:0007669"/>
    <property type="project" value="TreeGrafter"/>
</dbReference>
<evidence type="ECO:0000313" key="12">
    <source>
        <dbReference type="Proteomes" id="UP000558997"/>
    </source>
</evidence>
<dbReference type="InterPro" id="IPR014223">
    <property type="entry name" value="ABC_CydC/D"/>
</dbReference>
<dbReference type="InterPro" id="IPR039421">
    <property type="entry name" value="Type_1_exporter"/>
</dbReference>
<dbReference type="PROSITE" id="PS50929">
    <property type="entry name" value="ABC_TM1F"/>
    <property type="match status" value="1"/>
</dbReference>
<dbReference type="SMART" id="SM00382">
    <property type="entry name" value="AAA"/>
    <property type="match status" value="1"/>
</dbReference>
<evidence type="ECO:0000256" key="1">
    <source>
        <dbReference type="ARBA" id="ARBA00004651"/>
    </source>
</evidence>
<evidence type="ECO:0000256" key="4">
    <source>
        <dbReference type="ARBA" id="ARBA00022840"/>
    </source>
</evidence>
<dbReference type="Gene3D" id="1.20.1560.10">
    <property type="entry name" value="ABC transporter type 1, transmembrane domain"/>
    <property type="match status" value="1"/>
</dbReference>
<dbReference type="InterPro" id="IPR036640">
    <property type="entry name" value="ABC1_TM_sf"/>
</dbReference>
<feature type="domain" description="ABC transporter" evidence="9">
    <location>
        <begin position="340"/>
        <end position="576"/>
    </location>
</feature>
<feature type="transmembrane region" description="Helical" evidence="8">
    <location>
        <begin position="52"/>
        <end position="72"/>
    </location>
</feature>
<dbReference type="RefSeq" id="WP_184832894.1">
    <property type="nucleotide sequence ID" value="NZ_BAAAVN010000004.1"/>
</dbReference>
<dbReference type="PROSITE" id="PS51257">
    <property type="entry name" value="PROKAR_LIPOPROTEIN"/>
    <property type="match status" value="1"/>
</dbReference>
<dbReference type="PANTHER" id="PTHR43394:SF1">
    <property type="entry name" value="ATP-BINDING CASSETTE SUB-FAMILY B MEMBER 10, MITOCHONDRIAL"/>
    <property type="match status" value="1"/>
</dbReference>